<dbReference type="SMART" id="SM00346">
    <property type="entry name" value="HTH_ICLR"/>
    <property type="match status" value="1"/>
</dbReference>
<dbReference type="PANTHER" id="PTHR30136">
    <property type="entry name" value="HELIX-TURN-HELIX TRANSCRIPTIONAL REGULATOR, ICLR FAMILY"/>
    <property type="match status" value="1"/>
</dbReference>
<evidence type="ECO:0000259" key="5">
    <source>
        <dbReference type="PROSITE" id="PS51078"/>
    </source>
</evidence>
<dbReference type="Proteomes" id="UP000256727">
    <property type="component" value="Unassembled WGS sequence"/>
</dbReference>
<dbReference type="OrthoDB" id="7274111at2"/>
<dbReference type="GO" id="GO:0003700">
    <property type="term" value="F:DNA-binding transcription factor activity"/>
    <property type="evidence" value="ECO:0007669"/>
    <property type="project" value="TreeGrafter"/>
</dbReference>
<dbReference type="GO" id="GO:0003677">
    <property type="term" value="F:DNA binding"/>
    <property type="evidence" value="ECO:0007669"/>
    <property type="project" value="UniProtKB-KW"/>
</dbReference>
<evidence type="ECO:0000256" key="1">
    <source>
        <dbReference type="ARBA" id="ARBA00023015"/>
    </source>
</evidence>
<dbReference type="SUPFAM" id="SSF55781">
    <property type="entry name" value="GAF domain-like"/>
    <property type="match status" value="1"/>
</dbReference>
<dbReference type="Gene3D" id="3.30.450.40">
    <property type="match status" value="1"/>
</dbReference>
<reference evidence="6 7" key="1">
    <citation type="submission" date="2018-07" db="EMBL/GenBank/DDBJ databases">
        <title>Sequencing the genomes of 1000 actinobacteria strains.</title>
        <authorList>
            <person name="Klenk H.-P."/>
        </authorList>
    </citation>
    <scope>NUCLEOTIDE SEQUENCE [LARGE SCALE GENOMIC DNA]</scope>
    <source>
        <strain evidence="6 7">DSM 14442</strain>
    </source>
</reference>
<proteinExistence type="predicted"/>
<dbReference type="Pfam" id="PF01614">
    <property type="entry name" value="IclR_C"/>
    <property type="match status" value="1"/>
</dbReference>
<dbReference type="Pfam" id="PF09339">
    <property type="entry name" value="HTH_IclR"/>
    <property type="match status" value="1"/>
</dbReference>
<dbReference type="Gene3D" id="1.10.10.10">
    <property type="entry name" value="Winged helix-like DNA-binding domain superfamily/Winged helix DNA-binding domain"/>
    <property type="match status" value="1"/>
</dbReference>
<dbReference type="RefSeq" id="WP_115932874.1">
    <property type="nucleotide sequence ID" value="NZ_QREH01000001.1"/>
</dbReference>
<dbReference type="AlphaFoldDB" id="A0A3D9LHU4"/>
<feature type="domain" description="IclR-ED" evidence="5">
    <location>
        <begin position="69"/>
        <end position="248"/>
    </location>
</feature>
<dbReference type="InterPro" id="IPR014757">
    <property type="entry name" value="Tscrpt_reg_IclR_C"/>
</dbReference>
<sequence length="261" mass="28012">MASPSKPTAAGRVLAILDTFTDRHDSQTLSSIARRSGLTLPTTHRLVGELTAWGALHRQPDGEYTIGLKVLELGSLAGHRLRLKQLAHPYLHGLHHATNTNIHLSVSVQQDVLYLESMLAPGGAPVTSRFGGRWPMHATATGRVLLAALSPEELDDLLRQPLAAYSPHTDTDPNRLRQLLAEVRQRGVAVAYDQIALGVIALAAPIVGPHGHPVASVGITAPKDRFTPHQLIPPLVSTAQKISRALNGPEEALPEDSLRTA</sequence>
<dbReference type="InterPro" id="IPR036390">
    <property type="entry name" value="WH_DNA-bd_sf"/>
</dbReference>
<keyword evidence="7" id="KW-1185">Reference proteome</keyword>
<evidence type="ECO:0000256" key="3">
    <source>
        <dbReference type="ARBA" id="ARBA00023163"/>
    </source>
</evidence>
<dbReference type="EMBL" id="QREH01000001">
    <property type="protein sequence ID" value="REE05027.1"/>
    <property type="molecule type" value="Genomic_DNA"/>
</dbReference>
<feature type="domain" description="HTH iclR-type" evidence="4">
    <location>
        <begin position="7"/>
        <end position="68"/>
    </location>
</feature>
<dbReference type="PROSITE" id="PS51078">
    <property type="entry name" value="ICLR_ED"/>
    <property type="match status" value="1"/>
</dbReference>
<evidence type="ECO:0000313" key="6">
    <source>
        <dbReference type="EMBL" id="REE05027.1"/>
    </source>
</evidence>
<dbReference type="InterPro" id="IPR050707">
    <property type="entry name" value="HTH_MetabolicPath_Reg"/>
</dbReference>
<organism evidence="6 7">
    <name type="scientific">Citricoccus muralis</name>
    <dbReference type="NCBI Taxonomy" id="169134"/>
    <lineage>
        <taxon>Bacteria</taxon>
        <taxon>Bacillati</taxon>
        <taxon>Actinomycetota</taxon>
        <taxon>Actinomycetes</taxon>
        <taxon>Micrococcales</taxon>
        <taxon>Micrococcaceae</taxon>
        <taxon>Citricoccus</taxon>
    </lineage>
</organism>
<evidence type="ECO:0000313" key="7">
    <source>
        <dbReference type="Proteomes" id="UP000256727"/>
    </source>
</evidence>
<accession>A0A3D9LHU4</accession>
<keyword evidence="1" id="KW-0805">Transcription regulation</keyword>
<dbReference type="PANTHER" id="PTHR30136:SF24">
    <property type="entry name" value="HTH-TYPE TRANSCRIPTIONAL REPRESSOR ALLR"/>
    <property type="match status" value="1"/>
</dbReference>
<dbReference type="InterPro" id="IPR005471">
    <property type="entry name" value="Tscrpt_reg_IclR_N"/>
</dbReference>
<evidence type="ECO:0000256" key="2">
    <source>
        <dbReference type="ARBA" id="ARBA00023125"/>
    </source>
</evidence>
<keyword evidence="3" id="KW-0804">Transcription</keyword>
<name>A0A3D9LHU4_9MICC</name>
<dbReference type="PROSITE" id="PS51077">
    <property type="entry name" value="HTH_ICLR"/>
    <property type="match status" value="1"/>
</dbReference>
<dbReference type="InterPro" id="IPR036388">
    <property type="entry name" value="WH-like_DNA-bd_sf"/>
</dbReference>
<protein>
    <submittedName>
        <fullName evidence="6">IclR family transcriptional regulator</fullName>
    </submittedName>
</protein>
<gene>
    <name evidence="6" type="ORF">C8E99_2886</name>
</gene>
<evidence type="ECO:0000259" key="4">
    <source>
        <dbReference type="PROSITE" id="PS51077"/>
    </source>
</evidence>
<dbReference type="GO" id="GO:0045892">
    <property type="term" value="P:negative regulation of DNA-templated transcription"/>
    <property type="evidence" value="ECO:0007669"/>
    <property type="project" value="TreeGrafter"/>
</dbReference>
<dbReference type="SUPFAM" id="SSF46785">
    <property type="entry name" value="Winged helix' DNA-binding domain"/>
    <property type="match status" value="1"/>
</dbReference>
<comment type="caution">
    <text evidence="6">The sequence shown here is derived from an EMBL/GenBank/DDBJ whole genome shotgun (WGS) entry which is preliminary data.</text>
</comment>
<keyword evidence="2" id="KW-0238">DNA-binding</keyword>
<dbReference type="InterPro" id="IPR029016">
    <property type="entry name" value="GAF-like_dom_sf"/>
</dbReference>